<dbReference type="InterPro" id="IPR050368">
    <property type="entry name" value="ClC-type_chloride_channel"/>
</dbReference>
<feature type="transmembrane region" description="Helical" evidence="10">
    <location>
        <begin position="330"/>
        <end position="349"/>
    </location>
</feature>
<comment type="caution">
    <text evidence="11">The sequence shown here is derived from an EMBL/GenBank/DDBJ whole genome shotgun (WGS) entry which is preliminary data.</text>
</comment>
<dbReference type="STRING" id="525245.HMPREF0044_1360"/>
<evidence type="ECO:0000313" key="12">
    <source>
        <dbReference type="Proteomes" id="UP000010301"/>
    </source>
</evidence>
<feature type="transmembrane region" description="Helical" evidence="10">
    <location>
        <begin position="188"/>
        <end position="213"/>
    </location>
</feature>
<evidence type="ECO:0000256" key="4">
    <source>
        <dbReference type="ARBA" id="ARBA00022989"/>
    </source>
</evidence>
<dbReference type="eggNOG" id="COG0038">
    <property type="taxonomic scope" value="Bacteria"/>
</dbReference>
<dbReference type="PANTHER" id="PTHR43427">
    <property type="entry name" value="CHLORIDE CHANNEL PROTEIN CLC-E"/>
    <property type="match status" value="1"/>
</dbReference>
<keyword evidence="5" id="KW-0406">Ion transport</keyword>
<feature type="transmembrane region" description="Helical" evidence="10">
    <location>
        <begin position="45"/>
        <end position="68"/>
    </location>
</feature>
<dbReference type="PRINTS" id="PR00762">
    <property type="entry name" value="CLCHANNEL"/>
</dbReference>
<feature type="transmembrane region" description="Helical" evidence="10">
    <location>
        <begin position="225"/>
        <end position="242"/>
    </location>
</feature>
<dbReference type="InterPro" id="IPR014743">
    <property type="entry name" value="Cl-channel_core"/>
</dbReference>
<evidence type="ECO:0000256" key="10">
    <source>
        <dbReference type="SAM" id="Phobius"/>
    </source>
</evidence>
<feature type="transmembrane region" description="Helical" evidence="10">
    <location>
        <begin position="394"/>
        <end position="418"/>
    </location>
</feature>
<feature type="transmembrane region" description="Helical" evidence="10">
    <location>
        <begin position="297"/>
        <end position="318"/>
    </location>
</feature>
<keyword evidence="3 10" id="KW-0812">Transmembrane</keyword>
<keyword evidence="7" id="KW-0869">Chloride channel</keyword>
<evidence type="ECO:0000256" key="1">
    <source>
        <dbReference type="ARBA" id="ARBA00004141"/>
    </source>
</evidence>
<evidence type="ECO:0000256" key="7">
    <source>
        <dbReference type="ARBA" id="ARBA00023173"/>
    </source>
</evidence>
<dbReference type="CDD" id="cd01031">
    <property type="entry name" value="EriC"/>
    <property type="match status" value="1"/>
</dbReference>
<evidence type="ECO:0000256" key="2">
    <source>
        <dbReference type="ARBA" id="ARBA00022448"/>
    </source>
</evidence>
<evidence type="ECO:0000256" key="5">
    <source>
        <dbReference type="ARBA" id="ARBA00023065"/>
    </source>
</evidence>
<accession>C0W1S0</accession>
<proteinExistence type="predicted"/>
<keyword evidence="9" id="KW-0407">Ion channel</keyword>
<keyword evidence="6 10" id="KW-0472">Membrane</keyword>
<comment type="subcellular location">
    <subcellularLocation>
        <location evidence="1">Membrane</location>
        <topology evidence="1">Multi-pass membrane protein</topology>
    </subcellularLocation>
</comment>
<evidence type="ECO:0000256" key="6">
    <source>
        <dbReference type="ARBA" id="ARBA00023136"/>
    </source>
</evidence>
<dbReference type="Gene3D" id="1.10.3080.10">
    <property type="entry name" value="Clc chloride channel"/>
    <property type="match status" value="1"/>
</dbReference>
<keyword evidence="4 10" id="KW-1133">Transmembrane helix</keyword>
<dbReference type="GO" id="GO:0005254">
    <property type="term" value="F:chloride channel activity"/>
    <property type="evidence" value="ECO:0007669"/>
    <property type="project" value="UniProtKB-KW"/>
</dbReference>
<name>C0W1S0_9ACTO</name>
<evidence type="ECO:0000256" key="3">
    <source>
        <dbReference type="ARBA" id="ARBA00022692"/>
    </source>
</evidence>
<protein>
    <submittedName>
        <fullName evidence="11">Chloride transporter, ClC family</fullName>
    </submittedName>
</protein>
<keyword evidence="8" id="KW-0868">Chloride</keyword>
<evidence type="ECO:0000313" key="11">
    <source>
        <dbReference type="EMBL" id="EEH63436.1"/>
    </source>
</evidence>
<dbReference type="InterPro" id="IPR001807">
    <property type="entry name" value="ClC"/>
</dbReference>
<gene>
    <name evidence="11" type="ORF">HMPREF0044_1360</name>
</gene>
<organism evidence="11 12">
    <name type="scientific">Gleimia coleocanis DSM 15436</name>
    <dbReference type="NCBI Taxonomy" id="525245"/>
    <lineage>
        <taxon>Bacteria</taxon>
        <taxon>Bacillati</taxon>
        <taxon>Actinomycetota</taxon>
        <taxon>Actinomycetes</taxon>
        <taxon>Actinomycetales</taxon>
        <taxon>Actinomycetaceae</taxon>
        <taxon>Gleimia</taxon>
    </lineage>
</organism>
<evidence type="ECO:0000256" key="9">
    <source>
        <dbReference type="ARBA" id="ARBA00023303"/>
    </source>
</evidence>
<feature type="transmembrane region" description="Helical" evidence="10">
    <location>
        <begin position="361"/>
        <end position="382"/>
    </location>
</feature>
<evidence type="ECO:0000256" key="8">
    <source>
        <dbReference type="ARBA" id="ARBA00023214"/>
    </source>
</evidence>
<dbReference type="PANTHER" id="PTHR43427:SF6">
    <property type="entry name" value="CHLORIDE CHANNEL PROTEIN CLC-E"/>
    <property type="match status" value="1"/>
</dbReference>
<dbReference type="EMBL" id="ACFG01000034">
    <property type="protein sequence ID" value="EEH63436.1"/>
    <property type="molecule type" value="Genomic_DNA"/>
</dbReference>
<feature type="transmembrane region" description="Helical" evidence="10">
    <location>
        <begin position="262"/>
        <end position="285"/>
    </location>
</feature>
<dbReference type="AlphaFoldDB" id="C0W1S0"/>
<dbReference type="RefSeq" id="WP_006546218.1">
    <property type="nucleotide sequence ID" value="NZ_DS999540.1"/>
</dbReference>
<dbReference type="GO" id="GO:0034707">
    <property type="term" value="C:chloride channel complex"/>
    <property type="evidence" value="ECO:0007669"/>
    <property type="project" value="UniProtKB-KW"/>
</dbReference>
<dbReference type="Pfam" id="PF00654">
    <property type="entry name" value="Voltage_CLC"/>
    <property type="match status" value="1"/>
</dbReference>
<dbReference type="Proteomes" id="UP000010301">
    <property type="component" value="Unassembled WGS sequence"/>
</dbReference>
<feature type="transmembrane region" description="Helical" evidence="10">
    <location>
        <begin position="88"/>
        <end position="111"/>
    </location>
</feature>
<dbReference type="HOGENOM" id="CLU_015263_7_0_11"/>
<sequence length="501" mass="53056">MKSKPVRVITLPPHRILEATADRLRPKIWVPSSWRVFIDAEARSLFLLCFAAALVGISTGLIAASFRIGLEWVLELRFGLIDLLDGQAVLGFILFIAVTTILTGLSALLVAKVSPDAEGSGIPRVEAIVNGHLEPGRSRILPVKFVGGLMAIGSGLMLGREGPLVQMGASAAYTVNKYFRLKDDDLRVLMGAGAAAGLATAFNAPIAGGVFVLEELLKRFDIRTTLATLVASGAGFVSSILLVDSRFEFIIGWAPQVTNTSIHWVVLIGILCGFLGIIYNDYVMWCLRFADTLKPPAFIRGGVVGLVLGIVGWFAPAIVGGGDNLTQQALLGNGGLGLAVAILAVRFILGPISYAAGTPGGLFAPQLVIGSTLGMIIGIIANSVQPNHSPSVPAAALIGLSAFFSATVRTPITGLILASEMTGNVTALPAMLAACAVAMYIATVAKSDPIYERLSRRFERNVDLYRLRSMWHAVAQTGAKSIRPFKVRLSSESSAGRPRKK</sequence>
<keyword evidence="2" id="KW-0813">Transport</keyword>
<reference evidence="11 12" key="1">
    <citation type="submission" date="2009-01" db="EMBL/GenBank/DDBJ databases">
        <authorList>
            <person name="Qin X."/>
            <person name="Bachman B."/>
            <person name="Battles P."/>
            <person name="Bell A."/>
            <person name="Bess C."/>
            <person name="Bickham C."/>
            <person name="Chaboub L."/>
            <person name="Chen D."/>
            <person name="Coyle M."/>
            <person name="Deiros D.R."/>
            <person name="Dinh H."/>
            <person name="Forbes L."/>
            <person name="Fowler G."/>
            <person name="Francisco L."/>
            <person name="Fu Q."/>
            <person name="Gubbala S."/>
            <person name="Hale W."/>
            <person name="Han Y."/>
            <person name="Hemphill L."/>
            <person name="Highlander S.K."/>
            <person name="Hirani K."/>
            <person name="Hogues M."/>
            <person name="Jackson L."/>
            <person name="Jakkamsetti A."/>
            <person name="Javaid M."/>
            <person name="Jiang H."/>
            <person name="Korchina V."/>
            <person name="Kovar C."/>
            <person name="Lara F."/>
            <person name="Lee S."/>
            <person name="Mata R."/>
            <person name="Mathew T."/>
            <person name="Moen C."/>
            <person name="Morales K."/>
            <person name="Munidasa M."/>
            <person name="Nazareth L."/>
            <person name="Ngo R."/>
            <person name="Nguyen L."/>
            <person name="Okwuonu G."/>
            <person name="Ongeri F."/>
            <person name="Patil S."/>
            <person name="Petrosino J."/>
            <person name="Pham C."/>
            <person name="Pham P."/>
            <person name="Pu L.-L."/>
            <person name="Puazo M."/>
            <person name="Raj R."/>
            <person name="Reid J."/>
            <person name="Rouhana J."/>
            <person name="Saada N."/>
            <person name="Shang Y."/>
            <person name="Simmons D."/>
            <person name="Thornton R."/>
            <person name="Warren J."/>
            <person name="Weissenberger G."/>
            <person name="Zhang J."/>
            <person name="Zhang L."/>
            <person name="Zhou C."/>
            <person name="Zhu D."/>
            <person name="Muzny D."/>
            <person name="Worley K."/>
            <person name="Gibbs R."/>
        </authorList>
    </citation>
    <scope>NUCLEOTIDE SEQUENCE [LARGE SCALE GENOMIC DNA]</scope>
    <source>
        <strain evidence="11 12">DSM 15436</strain>
    </source>
</reference>
<feature type="transmembrane region" description="Helical" evidence="10">
    <location>
        <begin position="425"/>
        <end position="445"/>
    </location>
</feature>
<keyword evidence="12" id="KW-1185">Reference proteome</keyword>
<dbReference type="SUPFAM" id="SSF81340">
    <property type="entry name" value="Clc chloride channel"/>
    <property type="match status" value="1"/>
</dbReference>